<organism evidence="2 3">
    <name type="scientific">Phialemonium thermophilum</name>
    <dbReference type="NCBI Taxonomy" id="223376"/>
    <lineage>
        <taxon>Eukaryota</taxon>
        <taxon>Fungi</taxon>
        <taxon>Dikarya</taxon>
        <taxon>Ascomycota</taxon>
        <taxon>Pezizomycotina</taxon>
        <taxon>Sordariomycetes</taxon>
        <taxon>Sordariomycetidae</taxon>
        <taxon>Cephalothecales</taxon>
        <taxon>Cephalothecaceae</taxon>
        <taxon>Phialemonium</taxon>
    </lineage>
</organism>
<feature type="compositionally biased region" description="Basic and acidic residues" evidence="1">
    <location>
        <begin position="135"/>
        <end position="146"/>
    </location>
</feature>
<dbReference type="Proteomes" id="UP001586593">
    <property type="component" value="Unassembled WGS sequence"/>
</dbReference>
<gene>
    <name evidence="2" type="ORF">VTK73DRAFT_4903</name>
</gene>
<feature type="region of interest" description="Disordered" evidence="1">
    <location>
        <begin position="18"/>
        <end position="74"/>
    </location>
</feature>
<reference evidence="2 3" key="1">
    <citation type="journal article" date="2024" name="Commun. Biol.">
        <title>Comparative genomic analysis of thermophilic fungi reveals convergent evolutionary adaptations and gene losses.</title>
        <authorList>
            <person name="Steindorff A.S."/>
            <person name="Aguilar-Pontes M.V."/>
            <person name="Robinson A.J."/>
            <person name="Andreopoulos B."/>
            <person name="LaButti K."/>
            <person name="Kuo A."/>
            <person name="Mondo S."/>
            <person name="Riley R."/>
            <person name="Otillar R."/>
            <person name="Haridas S."/>
            <person name="Lipzen A."/>
            <person name="Grimwood J."/>
            <person name="Schmutz J."/>
            <person name="Clum A."/>
            <person name="Reid I.D."/>
            <person name="Moisan M.C."/>
            <person name="Butler G."/>
            <person name="Nguyen T.T.M."/>
            <person name="Dewar K."/>
            <person name="Conant G."/>
            <person name="Drula E."/>
            <person name="Henrissat B."/>
            <person name="Hansel C."/>
            <person name="Singer S."/>
            <person name="Hutchinson M.I."/>
            <person name="de Vries R.P."/>
            <person name="Natvig D.O."/>
            <person name="Powell A.J."/>
            <person name="Tsang A."/>
            <person name="Grigoriev I.V."/>
        </authorList>
    </citation>
    <scope>NUCLEOTIDE SEQUENCE [LARGE SCALE GENOMIC DNA]</scope>
    <source>
        <strain evidence="2 3">ATCC 24622</strain>
    </source>
</reference>
<keyword evidence="3" id="KW-1185">Reference proteome</keyword>
<feature type="region of interest" description="Disordered" evidence="1">
    <location>
        <begin position="130"/>
        <end position="149"/>
    </location>
</feature>
<accession>A0ABR3WR19</accession>
<evidence type="ECO:0000313" key="3">
    <source>
        <dbReference type="Proteomes" id="UP001586593"/>
    </source>
</evidence>
<feature type="region of interest" description="Disordered" evidence="1">
    <location>
        <begin position="337"/>
        <end position="370"/>
    </location>
</feature>
<comment type="caution">
    <text evidence="2">The sequence shown here is derived from an EMBL/GenBank/DDBJ whole genome shotgun (WGS) entry which is preliminary data.</text>
</comment>
<name>A0ABR3WR19_9PEZI</name>
<evidence type="ECO:0000256" key="1">
    <source>
        <dbReference type="SAM" id="MobiDB-lite"/>
    </source>
</evidence>
<protein>
    <submittedName>
        <fullName evidence="2">Uncharacterized protein</fullName>
    </submittedName>
</protein>
<proteinExistence type="predicted"/>
<sequence length="417" mass="45688">MPPRRLLTFRPALLPWSTTPGSPLATLRGSRFRCSSTAPKEPSLYQKLFPESTSPPRRPRNGRRSVPDPTQKPLRSLLMKDMKAWGWEDSFQEHGGKLKAVGQAELSPPSPDVHAESANQMHAPTPVAKYSIHGSSDDGKTGKDSESYNGPTVLVLNAASKSLLESDFYRLGPQGRHLEGWTSGIVKVVQSRSPTTKEPLGQYTIHFDSRAAALAYMDEVNRLLSLSRQAAGLNWRAAPRDPIGPLPLAPALGAVSGGEGDIDARIQAFTLIPPSAALNLRIKDARPRSDTSADEDGKEVLDRHKVLVWLDGAQISADTLLVAIREDGIERNLPWRLGDTRQPIEPVTPSAGANRPTSEESAEGEQTSSTNRIHCSRFIVSLADTIEAKRFARNWHKRDLSLSDRGRTVVVNAFALW</sequence>
<dbReference type="EMBL" id="JAZHXJ010000276">
    <property type="protein sequence ID" value="KAL1866110.1"/>
    <property type="molecule type" value="Genomic_DNA"/>
</dbReference>
<evidence type="ECO:0000313" key="2">
    <source>
        <dbReference type="EMBL" id="KAL1866110.1"/>
    </source>
</evidence>